<organism evidence="1 2">
    <name type="scientific">Symbiodinium microadriaticum</name>
    <name type="common">Dinoflagellate</name>
    <name type="synonym">Zooxanthella microadriatica</name>
    <dbReference type="NCBI Taxonomy" id="2951"/>
    <lineage>
        <taxon>Eukaryota</taxon>
        <taxon>Sar</taxon>
        <taxon>Alveolata</taxon>
        <taxon>Dinophyceae</taxon>
        <taxon>Suessiales</taxon>
        <taxon>Symbiodiniaceae</taxon>
        <taxon>Symbiodinium</taxon>
    </lineage>
</organism>
<comment type="caution">
    <text evidence="1">The sequence shown here is derived from an EMBL/GenBank/DDBJ whole genome shotgun (WGS) entry which is preliminary data.</text>
</comment>
<evidence type="ECO:0000313" key="2">
    <source>
        <dbReference type="Proteomes" id="UP000186817"/>
    </source>
</evidence>
<proteinExistence type="predicted"/>
<accession>A0A1Q9EDZ3</accession>
<protein>
    <submittedName>
        <fullName evidence="1">Uncharacterized protein</fullName>
    </submittedName>
</protein>
<dbReference type="Proteomes" id="UP000186817">
    <property type="component" value="Unassembled WGS sequence"/>
</dbReference>
<sequence length="125" mass="14043">MLPRRWPPSETGFYRLELGVYKLPWDADGWVWLDAHRLFKCIDMGGMRKSTCAIKKTDVHPCSCGGTSRFVHTAGPKHEGRGGSSKMQLNITGLSLQWGIADHCGQSKRCRQALDVKLIFVPIPF</sequence>
<dbReference type="EMBL" id="LSRX01000179">
    <property type="protein sequence ID" value="OLQ05643.1"/>
    <property type="molecule type" value="Genomic_DNA"/>
</dbReference>
<name>A0A1Q9EDZ3_SYMMI</name>
<gene>
    <name evidence="1" type="ORF">AK812_SmicGene11151</name>
</gene>
<dbReference type="AlphaFoldDB" id="A0A1Q9EDZ3"/>
<keyword evidence="2" id="KW-1185">Reference proteome</keyword>
<reference evidence="1 2" key="1">
    <citation type="submission" date="2016-02" db="EMBL/GenBank/DDBJ databases">
        <title>Genome analysis of coral dinoflagellate symbionts highlights evolutionary adaptations to a symbiotic lifestyle.</title>
        <authorList>
            <person name="Aranda M."/>
            <person name="Li Y."/>
            <person name="Liew Y.J."/>
            <person name="Baumgarten S."/>
            <person name="Simakov O."/>
            <person name="Wilson M."/>
            <person name="Piel J."/>
            <person name="Ashoor H."/>
            <person name="Bougouffa S."/>
            <person name="Bajic V.B."/>
            <person name="Ryu T."/>
            <person name="Ravasi T."/>
            <person name="Bayer T."/>
            <person name="Micklem G."/>
            <person name="Kim H."/>
            <person name="Bhak J."/>
            <person name="Lajeunesse T.C."/>
            <person name="Voolstra C.R."/>
        </authorList>
    </citation>
    <scope>NUCLEOTIDE SEQUENCE [LARGE SCALE GENOMIC DNA]</scope>
    <source>
        <strain evidence="1 2">CCMP2467</strain>
    </source>
</reference>
<evidence type="ECO:0000313" key="1">
    <source>
        <dbReference type="EMBL" id="OLQ05643.1"/>
    </source>
</evidence>